<dbReference type="GO" id="GO:0009523">
    <property type="term" value="C:photosystem II"/>
    <property type="evidence" value="ECO:0007669"/>
    <property type="project" value="InterPro"/>
</dbReference>
<dbReference type="Proteomes" id="UP000007014">
    <property type="component" value="Chromosome 14"/>
</dbReference>
<dbReference type="Gramene" id="CMN290CT">
    <property type="protein sequence ID" value="CMN290CT"/>
    <property type="gene ID" value="CMN290C"/>
</dbReference>
<dbReference type="OrthoDB" id="2014109at2759"/>
<organism evidence="3 4">
    <name type="scientific">Cyanidioschyzon merolae (strain NIES-3377 / 10D)</name>
    <name type="common">Unicellular red alga</name>
    <dbReference type="NCBI Taxonomy" id="280699"/>
    <lineage>
        <taxon>Eukaryota</taxon>
        <taxon>Rhodophyta</taxon>
        <taxon>Bangiophyceae</taxon>
        <taxon>Cyanidiales</taxon>
        <taxon>Cyanidiaceae</taxon>
        <taxon>Cyanidioschyzon</taxon>
    </lineage>
</organism>
<dbReference type="OMA" id="YPVGWQE"/>
<dbReference type="Pfam" id="PF01789">
    <property type="entry name" value="PsbP"/>
    <property type="match status" value="1"/>
</dbReference>
<dbReference type="HOGENOM" id="CLU_1099857_0_0_1"/>
<dbReference type="GO" id="GO:0005509">
    <property type="term" value="F:calcium ion binding"/>
    <property type="evidence" value="ECO:0007669"/>
    <property type="project" value="InterPro"/>
</dbReference>
<reference evidence="3 4" key="1">
    <citation type="journal article" date="2004" name="Nature">
        <title>Genome sequence of the ultrasmall unicellular red alga Cyanidioschyzon merolae 10D.</title>
        <authorList>
            <person name="Matsuzaki M."/>
            <person name="Misumi O."/>
            <person name="Shin-i T."/>
            <person name="Maruyama S."/>
            <person name="Takahara M."/>
            <person name="Miyagishima S."/>
            <person name="Mori T."/>
            <person name="Nishida K."/>
            <person name="Yagisawa F."/>
            <person name="Nishida K."/>
            <person name="Yoshida Y."/>
            <person name="Nishimura Y."/>
            <person name="Nakao S."/>
            <person name="Kobayashi T."/>
            <person name="Momoyama Y."/>
            <person name="Higashiyama T."/>
            <person name="Minoda A."/>
            <person name="Sano M."/>
            <person name="Nomoto H."/>
            <person name="Oishi K."/>
            <person name="Hayashi H."/>
            <person name="Ohta F."/>
            <person name="Nishizaka S."/>
            <person name="Haga S."/>
            <person name="Miura S."/>
            <person name="Morishita T."/>
            <person name="Kabeya Y."/>
            <person name="Terasawa K."/>
            <person name="Suzuki Y."/>
            <person name="Ishii Y."/>
            <person name="Asakawa S."/>
            <person name="Takano H."/>
            <person name="Ohta N."/>
            <person name="Kuroiwa H."/>
            <person name="Tanaka K."/>
            <person name="Shimizu N."/>
            <person name="Sugano S."/>
            <person name="Sato N."/>
            <person name="Nozaki H."/>
            <person name="Ogasawara N."/>
            <person name="Kohara Y."/>
            <person name="Kuroiwa T."/>
        </authorList>
    </citation>
    <scope>NUCLEOTIDE SEQUENCE [LARGE SCALE GENOMIC DNA]</scope>
    <source>
        <strain evidence="3 4">10D</strain>
    </source>
</reference>
<reference evidence="3 4" key="2">
    <citation type="journal article" date="2007" name="BMC Biol.">
        <title>A 100%-complete sequence reveals unusually simple genomic features in the hot-spring red alga Cyanidioschyzon merolae.</title>
        <authorList>
            <person name="Nozaki H."/>
            <person name="Takano H."/>
            <person name="Misumi O."/>
            <person name="Terasawa K."/>
            <person name="Matsuzaki M."/>
            <person name="Maruyama S."/>
            <person name="Nishida K."/>
            <person name="Yagisawa F."/>
            <person name="Yoshida Y."/>
            <person name="Fujiwara T."/>
            <person name="Takio S."/>
            <person name="Tamura K."/>
            <person name="Chung S.J."/>
            <person name="Nakamura S."/>
            <person name="Kuroiwa H."/>
            <person name="Tanaka K."/>
            <person name="Sato N."/>
            <person name="Kuroiwa T."/>
        </authorList>
    </citation>
    <scope>NUCLEOTIDE SEQUENCE [LARGE SCALE GENOMIC DNA]</scope>
    <source>
        <strain evidence="3 4">10D</strain>
    </source>
</reference>
<name>M1V9B8_CYAM1</name>
<dbReference type="GO" id="GO:0015979">
    <property type="term" value="P:photosynthesis"/>
    <property type="evidence" value="ECO:0007669"/>
    <property type="project" value="InterPro"/>
</dbReference>
<dbReference type="InterPro" id="IPR016123">
    <property type="entry name" value="Mog1/PsbP_a/b/a-sand"/>
</dbReference>
<dbReference type="PANTHER" id="PTHR31407:SF16">
    <property type="entry name" value="PSBP DOMAIN-CONTAINING PROTEIN 7, CHLOROPLASTIC"/>
    <property type="match status" value="1"/>
</dbReference>
<accession>M1V9B8</accession>
<evidence type="ECO:0000259" key="2">
    <source>
        <dbReference type="Pfam" id="PF01789"/>
    </source>
</evidence>
<keyword evidence="4" id="KW-1185">Reference proteome</keyword>
<dbReference type="EMBL" id="AP006496">
    <property type="protein sequence ID" value="BAM81364.1"/>
    <property type="molecule type" value="Genomic_DNA"/>
</dbReference>
<dbReference type="AlphaFoldDB" id="M1V9B8"/>
<dbReference type="PANTHER" id="PTHR31407">
    <property type="match status" value="1"/>
</dbReference>
<dbReference type="KEGG" id="cme:CYME_CMN290C"/>
<sequence>MFLAQTSPAPSRVAALRPSTSSERKQHSWVAAGAPSQRLFSSCSGERTERPASALPSSGATTGALHWTRRSLIQTTLLLAAGCVAGSPALAEKATAEAPAVPRDVRNQLELYVDLQRGYKMYRPKGWNEFDGDPGNTKYEKKFQDIIQPLEFVTVFSIPVKPGKTLASLGDAEAVGKRLAEQRGATLVAANQKESDGILYYVFEYVREPAHQLSLLTINRGRLFSVNACASEARWKRLEKLLRAVVDSFVPQL</sequence>
<feature type="region of interest" description="Disordered" evidence="1">
    <location>
        <begin position="1"/>
        <end position="60"/>
    </location>
</feature>
<dbReference type="Gene3D" id="3.40.1000.10">
    <property type="entry name" value="Mog1/PsbP, alpha/beta/alpha sandwich"/>
    <property type="match status" value="1"/>
</dbReference>
<feature type="domain" description="PsbP C-terminal" evidence="2">
    <location>
        <begin position="109"/>
        <end position="249"/>
    </location>
</feature>
<dbReference type="RefSeq" id="XP_005537400.1">
    <property type="nucleotide sequence ID" value="XM_005537343.1"/>
</dbReference>
<dbReference type="eggNOG" id="ENOG502QU2U">
    <property type="taxonomic scope" value="Eukaryota"/>
</dbReference>
<proteinExistence type="predicted"/>
<evidence type="ECO:0000313" key="3">
    <source>
        <dbReference type="EMBL" id="BAM81364.1"/>
    </source>
</evidence>
<dbReference type="InterPro" id="IPR002683">
    <property type="entry name" value="PsbP_C"/>
</dbReference>
<dbReference type="SUPFAM" id="SSF55724">
    <property type="entry name" value="Mog1p/PsbP-like"/>
    <property type="match status" value="1"/>
</dbReference>
<dbReference type="NCBIfam" id="NF040946">
    <property type="entry name" value="PSII_PsbP"/>
    <property type="match status" value="1"/>
</dbReference>
<gene>
    <name evidence="3" type="ORF">CYME_CMN290C</name>
</gene>
<dbReference type="GeneID" id="16995438"/>
<evidence type="ECO:0000256" key="1">
    <source>
        <dbReference type="SAM" id="MobiDB-lite"/>
    </source>
</evidence>
<protein>
    <submittedName>
        <fullName evidence="3">Photosystem II oxygen-evolving complex 23K protein</fullName>
    </submittedName>
</protein>
<evidence type="ECO:0000313" key="4">
    <source>
        <dbReference type="Proteomes" id="UP000007014"/>
    </source>
</evidence>
<dbReference type="STRING" id="280699.M1V9B8"/>
<dbReference type="GO" id="GO:0019898">
    <property type="term" value="C:extrinsic component of membrane"/>
    <property type="evidence" value="ECO:0007669"/>
    <property type="project" value="InterPro"/>
</dbReference>